<dbReference type="Pfam" id="PF01757">
    <property type="entry name" value="Acyl_transf_3"/>
    <property type="match status" value="1"/>
</dbReference>
<dbReference type="PANTHER" id="PTHR23028:SF53">
    <property type="entry name" value="ACYL_TRANSF_3 DOMAIN-CONTAINING PROTEIN"/>
    <property type="match status" value="1"/>
</dbReference>
<sequence length="354" mass="40261">MPLSRFEAYKGRLRFSNLDGLRFFCIFMVLWHHAPPVSSENFAILSRGFLGVDFFFVLSGFLITTLLLREKEKFGKFSLRNFYIRRIIRIIPVYYFVVTCVSFYYVVISDRVDLAQYVPFYYFFLSNFLTTDIPTLGPTWSLSVEEQFYLVWPIILLAVPLRYIFHVGILLIALNVAGIAGLLGGAPVPVGPLLIRLPGATYAPLILGSLLAYALNTKIGFEILESIFGSRWSAFVLTIALLVFMQILPKDLRGAPNLALHLVMTAILASLVIREDVIGKYLLQLEPIKRFGVVSYGVYLYHLLALDVTNRGLFAIGISNSWIIFLSYSALAYVIAEFSFRTIEKYFQKFRPDS</sequence>
<comment type="caution">
    <text evidence="3">The sequence shown here is derived from an EMBL/GenBank/DDBJ whole genome shotgun (WGS) entry which is preliminary data.</text>
</comment>
<evidence type="ECO:0000256" key="1">
    <source>
        <dbReference type="SAM" id="Phobius"/>
    </source>
</evidence>
<feature type="transmembrane region" description="Helical" evidence="1">
    <location>
        <begin position="163"/>
        <end position="183"/>
    </location>
</feature>
<proteinExistence type="predicted"/>
<evidence type="ECO:0000313" key="3">
    <source>
        <dbReference type="EMBL" id="TCS48956.1"/>
    </source>
</evidence>
<keyword evidence="1" id="KW-0812">Transmembrane</keyword>
<keyword evidence="1" id="KW-0472">Membrane</keyword>
<reference evidence="3 4" key="1">
    <citation type="submission" date="2019-03" db="EMBL/GenBank/DDBJ databases">
        <title>Genomic Encyclopedia of Type Strains, Phase IV (KMG-IV): sequencing the most valuable type-strain genomes for metagenomic binning, comparative biology and taxonomic classification.</title>
        <authorList>
            <person name="Goeker M."/>
        </authorList>
    </citation>
    <scope>NUCLEOTIDE SEQUENCE [LARGE SCALE GENOMIC DNA]</scope>
    <source>
        <strain evidence="3 4">DSM 104836</strain>
    </source>
</reference>
<dbReference type="EMBL" id="SLZU01000053">
    <property type="protein sequence ID" value="TCS48956.1"/>
    <property type="molecule type" value="Genomic_DNA"/>
</dbReference>
<protein>
    <submittedName>
        <fullName evidence="3">Peptidoglycan/LPS O-acetylase OafA/YrhL</fullName>
    </submittedName>
</protein>
<evidence type="ECO:0000313" key="4">
    <source>
        <dbReference type="Proteomes" id="UP000295696"/>
    </source>
</evidence>
<feature type="transmembrane region" description="Helical" evidence="1">
    <location>
        <begin position="293"/>
        <end position="316"/>
    </location>
</feature>
<dbReference type="InterPro" id="IPR050879">
    <property type="entry name" value="Acyltransferase_3"/>
</dbReference>
<dbReference type="PANTHER" id="PTHR23028">
    <property type="entry name" value="ACETYLTRANSFERASE"/>
    <property type="match status" value="1"/>
</dbReference>
<feature type="transmembrane region" description="Helical" evidence="1">
    <location>
        <begin position="195"/>
        <end position="216"/>
    </location>
</feature>
<dbReference type="AlphaFoldDB" id="A0A4R3IJN1"/>
<dbReference type="GO" id="GO:0000271">
    <property type="term" value="P:polysaccharide biosynthetic process"/>
    <property type="evidence" value="ECO:0007669"/>
    <property type="project" value="TreeGrafter"/>
</dbReference>
<dbReference type="Proteomes" id="UP000295696">
    <property type="component" value="Unassembled WGS sequence"/>
</dbReference>
<name>A0A4R3IJN1_9RHOB</name>
<organism evidence="3 4">
    <name type="scientific">Primorskyibacter sedentarius</name>
    <dbReference type="NCBI Taxonomy" id="745311"/>
    <lineage>
        <taxon>Bacteria</taxon>
        <taxon>Pseudomonadati</taxon>
        <taxon>Pseudomonadota</taxon>
        <taxon>Alphaproteobacteria</taxon>
        <taxon>Rhodobacterales</taxon>
        <taxon>Roseobacteraceae</taxon>
        <taxon>Primorskyibacter</taxon>
    </lineage>
</organism>
<feature type="transmembrane region" description="Helical" evidence="1">
    <location>
        <begin position="88"/>
        <end position="108"/>
    </location>
</feature>
<feature type="transmembrane region" description="Helical" evidence="1">
    <location>
        <begin position="322"/>
        <end position="340"/>
    </location>
</feature>
<keyword evidence="1" id="KW-1133">Transmembrane helix</keyword>
<gene>
    <name evidence="3" type="ORF">EDD52_1533</name>
</gene>
<dbReference type="OrthoDB" id="9796461at2"/>
<dbReference type="GO" id="GO:0016020">
    <property type="term" value="C:membrane"/>
    <property type="evidence" value="ECO:0007669"/>
    <property type="project" value="TreeGrafter"/>
</dbReference>
<dbReference type="GO" id="GO:0016747">
    <property type="term" value="F:acyltransferase activity, transferring groups other than amino-acyl groups"/>
    <property type="evidence" value="ECO:0007669"/>
    <property type="project" value="InterPro"/>
</dbReference>
<dbReference type="RefSeq" id="WP_132248974.1">
    <property type="nucleotide sequence ID" value="NZ_SLZU01000053.1"/>
</dbReference>
<keyword evidence="4" id="KW-1185">Reference proteome</keyword>
<feature type="transmembrane region" description="Helical" evidence="1">
    <location>
        <begin position="228"/>
        <end position="248"/>
    </location>
</feature>
<feature type="transmembrane region" description="Helical" evidence="1">
    <location>
        <begin position="254"/>
        <end position="273"/>
    </location>
</feature>
<evidence type="ECO:0000259" key="2">
    <source>
        <dbReference type="Pfam" id="PF01757"/>
    </source>
</evidence>
<feature type="domain" description="Acyltransferase 3" evidence="2">
    <location>
        <begin position="17"/>
        <end position="336"/>
    </location>
</feature>
<accession>A0A4R3IJN1</accession>
<dbReference type="InterPro" id="IPR002656">
    <property type="entry name" value="Acyl_transf_3_dom"/>
</dbReference>
<feature type="transmembrane region" description="Helical" evidence="1">
    <location>
        <begin position="49"/>
        <end position="68"/>
    </location>
</feature>